<keyword evidence="2" id="KW-1185">Reference proteome</keyword>
<sequence length="176" mass="19938">MKNTKRVGSLLFAFLSVFILVGCSKKEKQETQKLNFGETGTYKSDDGKNVAEIKFYDPYEVEQQTYAAESLNKEYGKYSVVTCVIKCKSGSVNPHELSGKKITASDEKGNILDAKLEDQNKVPETLKEGKTLKLSYVFGLDKDKSEMTIDLKNLNWSGEIKDSYKDTNEYEDSRNR</sequence>
<dbReference type="AlphaFoldDB" id="A0AAU9DPM5"/>
<dbReference type="Proteomes" id="UP001321861">
    <property type="component" value="Chromosome"/>
</dbReference>
<evidence type="ECO:0008006" key="3">
    <source>
        <dbReference type="Google" id="ProtNLM"/>
    </source>
</evidence>
<reference evidence="1 2" key="1">
    <citation type="journal article" date="2023" name="Microbiol. Spectr.">
        <title>Symbiosis of Carpenter Bees with Uncharacterized Lactic Acid Bacteria Showing NAD Auxotrophy.</title>
        <authorList>
            <person name="Kawasaki S."/>
            <person name="Ozawa K."/>
            <person name="Mori T."/>
            <person name="Yamamoto A."/>
            <person name="Ito M."/>
            <person name="Ohkuma M."/>
            <person name="Sakamoto M."/>
            <person name="Matsutani M."/>
        </authorList>
    </citation>
    <scope>NUCLEOTIDE SEQUENCE [LARGE SCALE GENOMIC DNA]</scope>
    <source>
        <strain evidence="1 2">XA3</strain>
    </source>
</reference>
<dbReference type="EMBL" id="AP026802">
    <property type="protein sequence ID" value="BDR59127.1"/>
    <property type="molecule type" value="Genomic_DNA"/>
</dbReference>
<dbReference type="KEGG" id="xap:XA3_15680"/>
<gene>
    <name evidence="1" type="ORF">XA3_15680</name>
</gene>
<protein>
    <recommendedName>
        <fullName evidence="3">DUF5067 domain-containing protein</fullName>
    </recommendedName>
</protein>
<accession>A0AAU9DPM5</accession>
<evidence type="ECO:0000313" key="1">
    <source>
        <dbReference type="EMBL" id="BDR59127.1"/>
    </source>
</evidence>
<name>A0AAU9DPM5_9LACO</name>
<organism evidence="1 2">
    <name type="scientific">Xylocopilactobacillus apicola</name>
    <dbReference type="NCBI Taxonomy" id="2932184"/>
    <lineage>
        <taxon>Bacteria</taxon>
        <taxon>Bacillati</taxon>
        <taxon>Bacillota</taxon>
        <taxon>Bacilli</taxon>
        <taxon>Lactobacillales</taxon>
        <taxon>Lactobacillaceae</taxon>
        <taxon>Xylocopilactobacillus</taxon>
    </lineage>
</organism>
<dbReference type="PROSITE" id="PS51257">
    <property type="entry name" value="PROKAR_LIPOPROTEIN"/>
    <property type="match status" value="1"/>
</dbReference>
<dbReference type="RefSeq" id="WP_317634936.1">
    <property type="nucleotide sequence ID" value="NZ_AP026802.1"/>
</dbReference>
<evidence type="ECO:0000313" key="2">
    <source>
        <dbReference type="Proteomes" id="UP001321861"/>
    </source>
</evidence>
<proteinExistence type="predicted"/>